<dbReference type="SUPFAM" id="SSF47413">
    <property type="entry name" value="lambda repressor-like DNA-binding domains"/>
    <property type="match status" value="1"/>
</dbReference>
<dbReference type="SMART" id="SM00530">
    <property type="entry name" value="HTH_XRE"/>
    <property type="match status" value="1"/>
</dbReference>
<sequence length="263" mass="30463">MKDSNLEIKILKNKIYDETSSIFIHNLKKLIQLEGTQKKLASKIGVSEDLLSKYKSGDAFPAIETILYICKLYNITIDEFLNIPLTSSYFEDMLYDDTGFEDIFKQDYFCYFFVTNSGKKSGIHESNLRITKKNCIFRIYIKGEVIKEFKGTYKISDNLVFFNLYSREYGYAYITMIKPSLNKSKYIGGIAMLSLPSDANSKPCCQKIIISSSKINRELSFDILNNFLCFKSERGSFGNIKISRYEDEKVYDFITNLNEETKL</sequence>
<reference evidence="2 3" key="1">
    <citation type="journal article" date="2001" name="J. Bacteriol.">
        <title>Genome sequence and comparative analysis of the solvent-producing bacterium Clostridium acetobutylicum.</title>
        <authorList>
            <person name="Nolling J."/>
            <person name="Breton G."/>
            <person name="Omelchenko M.V."/>
            <person name="Makarova K.S."/>
            <person name="Zeng Q."/>
            <person name="Gibson R."/>
            <person name="Lee H.M."/>
            <person name="Dubois J."/>
            <person name="Qiu D."/>
            <person name="Hitti J."/>
            <person name="Wolf Y.I."/>
            <person name="Tatusov R.L."/>
            <person name="Sabathe F."/>
            <person name="Doucette-Stamm L."/>
            <person name="Soucaille P."/>
            <person name="Daly M.J."/>
            <person name="Bennett G.N."/>
            <person name="Koonin E.V."/>
            <person name="Smith D.R."/>
        </authorList>
    </citation>
    <scope>NUCLEOTIDE SEQUENCE [LARGE SCALE GENOMIC DNA]</scope>
    <source>
        <strain evidence="3">ATCC 824 / DSM 792 / JCM 1419 / LMG 5710 / VKM B-1787</strain>
    </source>
</reference>
<dbReference type="PIR" id="B96957">
    <property type="entry name" value="B96957"/>
</dbReference>
<dbReference type="Gene3D" id="1.10.260.40">
    <property type="entry name" value="lambda repressor-like DNA-binding domains"/>
    <property type="match status" value="1"/>
</dbReference>
<organism evidence="2 3">
    <name type="scientific">Clostridium acetobutylicum (strain ATCC 824 / DSM 792 / JCM 1419 / IAM 19013 / LMG 5710 / NBRC 13948 / NRRL B-527 / VKM B-1787 / 2291 / W)</name>
    <dbReference type="NCBI Taxonomy" id="272562"/>
    <lineage>
        <taxon>Bacteria</taxon>
        <taxon>Bacillati</taxon>
        <taxon>Bacillota</taxon>
        <taxon>Clostridia</taxon>
        <taxon>Eubacteriales</taxon>
        <taxon>Clostridiaceae</taxon>
        <taxon>Clostridium</taxon>
    </lineage>
</organism>
<dbReference type="GO" id="GO:0003677">
    <property type="term" value="F:DNA binding"/>
    <property type="evidence" value="ECO:0007669"/>
    <property type="project" value="InterPro"/>
</dbReference>
<dbReference type="KEGG" id="cac:CA_C0465"/>
<accession>Q97LT9</accession>
<dbReference type="SMR" id="Q97LT9"/>
<evidence type="ECO:0000313" key="2">
    <source>
        <dbReference type="EMBL" id="AAK78445.1"/>
    </source>
</evidence>
<dbReference type="Proteomes" id="UP000000814">
    <property type="component" value="Chromosome"/>
</dbReference>
<dbReference type="InterPro" id="IPR001387">
    <property type="entry name" value="Cro/C1-type_HTH"/>
</dbReference>
<dbReference type="eggNOG" id="COG1396">
    <property type="taxonomic scope" value="Bacteria"/>
</dbReference>
<dbReference type="PROSITE" id="PS50943">
    <property type="entry name" value="HTH_CROC1"/>
    <property type="match status" value="1"/>
</dbReference>
<dbReference type="AlphaFoldDB" id="Q97LT9"/>
<evidence type="ECO:0000259" key="1">
    <source>
        <dbReference type="PROSITE" id="PS50943"/>
    </source>
</evidence>
<dbReference type="InterPro" id="IPR010982">
    <property type="entry name" value="Lambda_DNA-bd_dom_sf"/>
</dbReference>
<dbReference type="EMBL" id="AE001437">
    <property type="protein sequence ID" value="AAK78445.1"/>
    <property type="molecule type" value="Genomic_DNA"/>
</dbReference>
<name>Q97LT9_CLOAB</name>
<dbReference type="PATRIC" id="fig|272562.8.peg.664"/>
<keyword evidence="3" id="KW-1185">Reference proteome</keyword>
<dbReference type="Pfam" id="PF01381">
    <property type="entry name" value="HTH_3"/>
    <property type="match status" value="1"/>
</dbReference>
<dbReference type="RefSeq" id="WP_010963787.1">
    <property type="nucleotide sequence ID" value="NC_003030.1"/>
</dbReference>
<gene>
    <name evidence="2" type="ordered locus">CA_C0465</name>
</gene>
<dbReference type="STRING" id="272562.CA_C0465"/>
<dbReference type="GeneID" id="44996974"/>
<protein>
    <submittedName>
        <fullName evidence="2">Predicted transcriptional regulator, dicA/hipB/ansR family</fullName>
    </submittedName>
</protein>
<proteinExistence type="predicted"/>
<dbReference type="CDD" id="cd00093">
    <property type="entry name" value="HTH_XRE"/>
    <property type="match status" value="1"/>
</dbReference>
<evidence type="ECO:0000313" key="3">
    <source>
        <dbReference type="Proteomes" id="UP000000814"/>
    </source>
</evidence>
<feature type="domain" description="HTH cro/C1-type" evidence="1">
    <location>
        <begin position="27"/>
        <end position="80"/>
    </location>
</feature>
<dbReference type="OrthoDB" id="1929879at2"/>
<dbReference type="HOGENOM" id="CLU_972183_0_0_9"/>